<keyword evidence="9" id="KW-0999">Mitochondrion inner membrane</keyword>
<keyword evidence="12" id="KW-0472">Membrane</keyword>
<comment type="similarity">
    <text evidence="4">Belongs to the complex I NDUFS5 subunit family.</text>
</comment>
<comment type="subcellular location">
    <subcellularLocation>
        <location evidence="3">Mitochondrion inner membrane</location>
        <topology evidence="3">Peripheral membrane protein</topology>
    </subcellularLocation>
    <subcellularLocation>
        <location evidence="2">Mitochondrion intermembrane space</location>
    </subcellularLocation>
</comment>
<dbReference type="InterPro" id="IPR019342">
    <property type="entry name" value="NADH_UbQ_OxRdtase_FeS-su5"/>
</dbReference>
<evidence type="ECO:0000256" key="15">
    <source>
        <dbReference type="ARBA" id="ARBA00032739"/>
    </source>
</evidence>
<dbReference type="CDD" id="cd24141">
    <property type="entry name" value="NDUFS5-like"/>
    <property type="match status" value="1"/>
</dbReference>
<reference evidence="17" key="1">
    <citation type="submission" date="2022-07" db="EMBL/GenBank/DDBJ databases">
        <title>Genome Sequence of Leucocoprinus birnbaumii.</title>
        <authorList>
            <person name="Buettner E."/>
        </authorList>
    </citation>
    <scope>NUCLEOTIDE SEQUENCE</scope>
    <source>
        <strain evidence="17">VT141</strain>
    </source>
</reference>
<evidence type="ECO:0000256" key="10">
    <source>
        <dbReference type="ARBA" id="ARBA00022982"/>
    </source>
</evidence>
<evidence type="ECO:0000256" key="4">
    <source>
        <dbReference type="ARBA" id="ARBA00007372"/>
    </source>
</evidence>
<sequence length="100" mass="11219">MASGFAYSGGRPRCFAYWQDFQKCYAGTDDPKGCMNQYFDYFECLHHTKEKARAKTVEEQFLRKAQAVAKEGRKAADVLADGAIVGLGIIQQAQEDKKKS</sequence>
<evidence type="ECO:0000256" key="12">
    <source>
        <dbReference type="ARBA" id="ARBA00023136"/>
    </source>
</evidence>
<evidence type="ECO:0000256" key="14">
    <source>
        <dbReference type="ARBA" id="ARBA00031222"/>
    </source>
</evidence>
<keyword evidence="7" id="KW-0813">Transport</keyword>
<evidence type="ECO:0000256" key="5">
    <source>
        <dbReference type="ARBA" id="ARBA00011261"/>
    </source>
</evidence>
<keyword evidence="10" id="KW-0249">Electron transport</keyword>
<dbReference type="GO" id="GO:0005758">
    <property type="term" value="C:mitochondrial intermembrane space"/>
    <property type="evidence" value="ECO:0007669"/>
    <property type="project" value="UniProtKB-SubCell"/>
</dbReference>
<feature type="disulfide bond" evidence="16">
    <location>
        <begin position="14"/>
        <end position="44"/>
    </location>
</feature>
<evidence type="ECO:0000256" key="2">
    <source>
        <dbReference type="ARBA" id="ARBA00004569"/>
    </source>
</evidence>
<comment type="subunit">
    <text evidence="5">Mammalian complex I is composed of 45 different subunits. This is a component of the iron-sulfur (IP) fragment of the enzyme.</text>
</comment>
<dbReference type="EMBL" id="JANIEX010000231">
    <property type="protein sequence ID" value="KAJ3570566.1"/>
    <property type="molecule type" value="Genomic_DNA"/>
</dbReference>
<dbReference type="Proteomes" id="UP001213000">
    <property type="component" value="Unassembled WGS sequence"/>
</dbReference>
<dbReference type="PANTHER" id="PTHR15224">
    <property type="entry name" value="NADH DEHYDROGENASE [UBIQUINONE] IRON-SULFUR PROTEIN 5"/>
    <property type="match status" value="1"/>
</dbReference>
<keyword evidence="18" id="KW-1185">Reference proteome</keyword>
<organism evidence="17 18">
    <name type="scientific">Leucocoprinus birnbaumii</name>
    <dbReference type="NCBI Taxonomy" id="56174"/>
    <lineage>
        <taxon>Eukaryota</taxon>
        <taxon>Fungi</taxon>
        <taxon>Dikarya</taxon>
        <taxon>Basidiomycota</taxon>
        <taxon>Agaricomycotina</taxon>
        <taxon>Agaricomycetes</taxon>
        <taxon>Agaricomycetidae</taxon>
        <taxon>Agaricales</taxon>
        <taxon>Agaricineae</taxon>
        <taxon>Agaricaceae</taxon>
        <taxon>Leucocoprinus</taxon>
    </lineage>
</organism>
<feature type="disulfide bond" evidence="16">
    <location>
        <begin position="24"/>
        <end position="34"/>
    </location>
</feature>
<evidence type="ECO:0000256" key="3">
    <source>
        <dbReference type="ARBA" id="ARBA00004637"/>
    </source>
</evidence>
<evidence type="ECO:0000256" key="9">
    <source>
        <dbReference type="ARBA" id="ARBA00022792"/>
    </source>
</evidence>
<comment type="function">
    <text evidence="1">Accessory subunit of the mitochondrial membrane respiratory chain NADH dehydrogenase (Complex I), that is believed not to be involved in catalysis. Complex I functions in the transfer of electrons from NADH to the respiratory chain. The immediate electron acceptor for the enzyme is believed to be ubiquinone.</text>
</comment>
<protein>
    <recommendedName>
        <fullName evidence="6">NADH dehydrogenase [ubiquinone] iron-sulfur protein 5</fullName>
    </recommendedName>
    <alternativeName>
        <fullName evidence="14">Complex I-15 kDa</fullName>
    </alternativeName>
    <alternativeName>
        <fullName evidence="15">NADH-ubiquinone oxidoreductase 15 kDa subunit</fullName>
    </alternativeName>
</protein>
<evidence type="ECO:0000256" key="1">
    <source>
        <dbReference type="ARBA" id="ARBA00003195"/>
    </source>
</evidence>
<dbReference type="AlphaFoldDB" id="A0AAD5VV96"/>
<name>A0AAD5VV96_9AGAR</name>
<evidence type="ECO:0000256" key="13">
    <source>
        <dbReference type="ARBA" id="ARBA00023157"/>
    </source>
</evidence>
<comment type="caution">
    <text evidence="17">The sequence shown here is derived from an EMBL/GenBank/DDBJ whole genome shotgun (WGS) entry which is preliminary data.</text>
</comment>
<accession>A0AAD5VV96</accession>
<evidence type="ECO:0000256" key="16">
    <source>
        <dbReference type="PIRSR" id="PIRSR619342-50"/>
    </source>
</evidence>
<dbReference type="GO" id="GO:0032981">
    <property type="term" value="P:mitochondrial respiratory chain complex I assembly"/>
    <property type="evidence" value="ECO:0007669"/>
    <property type="project" value="TreeGrafter"/>
</dbReference>
<evidence type="ECO:0000313" key="17">
    <source>
        <dbReference type="EMBL" id="KAJ3570566.1"/>
    </source>
</evidence>
<evidence type="ECO:0000313" key="18">
    <source>
        <dbReference type="Proteomes" id="UP001213000"/>
    </source>
</evidence>
<keyword evidence="13 16" id="KW-1015">Disulfide bond</keyword>
<dbReference type="GO" id="GO:0005743">
    <property type="term" value="C:mitochondrial inner membrane"/>
    <property type="evidence" value="ECO:0007669"/>
    <property type="project" value="UniProtKB-SubCell"/>
</dbReference>
<evidence type="ECO:0000256" key="6">
    <source>
        <dbReference type="ARBA" id="ARBA00013482"/>
    </source>
</evidence>
<proteinExistence type="inferred from homology"/>
<evidence type="ECO:0000256" key="8">
    <source>
        <dbReference type="ARBA" id="ARBA00022660"/>
    </source>
</evidence>
<evidence type="ECO:0000256" key="7">
    <source>
        <dbReference type="ARBA" id="ARBA00022448"/>
    </source>
</evidence>
<dbReference type="PANTHER" id="PTHR15224:SF1">
    <property type="entry name" value="NADH DEHYDROGENASE [UBIQUINONE] IRON-SULFUR PROTEIN 5"/>
    <property type="match status" value="1"/>
</dbReference>
<keyword evidence="8" id="KW-0679">Respiratory chain</keyword>
<keyword evidence="11" id="KW-0496">Mitochondrion</keyword>
<gene>
    <name evidence="17" type="ORF">NP233_g4317</name>
</gene>
<evidence type="ECO:0000256" key="11">
    <source>
        <dbReference type="ARBA" id="ARBA00023128"/>
    </source>
</evidence>